<dbReference type="GO" id="GO:0030639">
    <property type="term" value="P:polyketide biosynthetic process"/>
    <property type="evidence" value="ECO:0007669"/>
    <property type="project" value="TreeGrafter"/>
</dbReference>
<feature type="active site" description="Acyl-thioester intermediate" evidence="4">
    <location>
        <position position="140"/>
    </location>
</feature>
<dbReference type="AlphaFoldDB" id="B7K7U9"/>
<protein>
    <submittedName>
        <fullName evidence="7">3-Oxoacyl-(Acyl-carrier-protein (ACP)) synthase III domain protein</fullName>
    </submittedName>
</protein>
<comment type="similarity">
    <text evidence="1">Belongs to the thiolase-like superfamily. Chalcone/stilbene synthases family.</text>
</comment>
<reference evidence="8" key="1">
    <citation type="journal article" date="2011" name="MBio">
        <title>Novel metabolic attributes of the genus Cyanothece, comprising a group of unicellular nitrogen-fixing Cyanobacteria.</title>
        <authorList>
            <person name="Bandyopadhyay A."/>
            <person name="Elvitigala T."/>
            <person name="Welsh E."/>
            <person name="Stockel J."/>
            <person name="Liberton M."/>
            <person name="Min H."/>
            <person name="Sherman L.A."/>
            <person name="Pakrasi H.B."/>
        </authorList>
    </citation>
    <scope>NUCLEOTIDE SEQUENCE [LARGE SCALE GENOMIC DNA]</scope>
    <source>
        <strain evidence="8">PCC 7424</strain>
    </source>
</reference>
<gene>
    <name evidence="7" type="ordered locus">PCC7424_2733</name>
</gene>
<name>B7K7U9_GLOC7</name>
<accession>B7K7U9</accession>
<organism evidence="7 8">
    <name type="scientific">Gloeothece citriformis (strain PCC 7424)</name>
    <name type="common">Cyanothece sp. (strain PCC 7424)</name>
    <dbReference type="NCBI Taxonomy" id="65393"/>
    <lineage>
        <taxon>Bacteria</taxon>
        <taxon>Bacillati</taxon>
        <taxon>Cyanobacteriota</taxon>
        <taxon>Cyanophyceae</taxon>
        <taxon>Oscillatoriophycideae</taxon>
        <taxon>Chroococcales</taxon>
        <taxon>Aphanothecaceae</taxon>
        <taxon>Gloeothece</taxon>
        <taxon>Gloeothece citriformis</taxon>
    </lineage>
</organism>
<dbReference type="InterPro" id="IPR013601">
    <property type="entry name" value="FAE1_typ3_polyketide_synth"/>
</dbReference>
<dbReference type="InterPro" id="IPR011141">
    <property type="entry name" value="Polyketide_synthase_type-III"/>
</dbReference>
<dbReference type="EMBL" id="CP001291">
    <property type="protein sequence ID" value="ACK71145.1"/>
    <property type="molecule type" value="Genomic_DNA"/>
</dbReference>
<dbReference type="InterPro" id="IPR012328">
    <property type="entry name" value="Chalcone/stilbene_synt_C"/>
</dbReference>
<dbReference type="Proteomes" id="UP000002384">
    <property type="component" value="Chromosome"/>
</dbReference>
<evidence type="ECO:0000259" key="6">
    <source>
        <dbReference type="Pfam" id="PF08392"/>
    </source>
</evidence>
<dbReference type="OrthoDB" id="9786288at2"/>
<keyword evidence="2" id="KW-0808">Transferase</keyword>
<dbReference type="CDD" id="cd00831">
    <property type="entry name" value="CHS_like"/>
    <property type="match status" value="1"/>
</dbReference>
<dbReference type="RefSeq" id="WP_015954746.1">
    <property type="nucleotide sequence ID" value="NC_011729.1"/>
</dbReference>
<dbReference type="Pfam" id="PF02797">
    <property type="entry name" value="Chal_sti_synt_C"/>
    <property type="match status" value="1"/>
</dbReference>
<evidence type="ECO:0000313" key="7">
    <source>
        <dbReference type="EMBL" id="ACK71145.1"/>
    </source>
</evidence>
<dbReference type="GO" id="GO:0016020">
    <property type="term" value="C:membrane"/>
    <property type="evidence" value="ECO:0007669"/>
    <property type="project" value="InterPro"/>
</dbReference>
<dbReference type="GO" id="GO:0006633">
    <property type="term" value="P:fatty acid biosynthetic process"/>
    <property type="evidence" value="ECO:0007669"/>
    <property type="project" value="InterPro"/>
</dbReference>
<dbReference type="SUPFAM" id="SSF53901">
    <property type="entry name" value="Thiolase-like"/>
    <property type="match status" value="2"/>
</dbReference>
<dbReference type="GO" id="GO:0016747">
    <property type="term" value="F:acyltransferase activity, transferring groups other than amino-acyl groups"/>
    <property type="evidence" value="ECO:0007669"/>
    <property type="project" value="InterPro"/>
</dbReference>
<feature type="domain" description="Chalcone/stilbene synthase C-terminal" evidence="5">
    <location>
        <begin position="240"/>
        <end position="372"/>
    </location>
</feature>
<sequence>MTFIVNSAVSFPEHYYPQEVLANALRKYCLMMNLDFDLDNIDRFFTNVMIKGRYFMLPIDNFFEPQSIEKSMEDTIEATVTLVENVVSKLLKNSGLQPTDISQLTSVSLVPAVPSLDARLMNRMPFCASLKRMPLGGIGCMGGAFGVARVADYLKGYPTEAAILVAAEPSSSLWQGSLQRDLSSMIHRLRDDPSQYSDIIMTIVTAALFGDGAAAVLMVGREHPLAQAGQPQVIDSRSILLPNTISLMGMDIVNTGTRNILRPEVADFVKVGLRQAIDPLLEAHNLSIDKISRWMVHPGGPKILNAVEEEFGLNEQALHLSREVLEEVGNLSSPTVLYILNKTLAGEPPEPGSYGLIIAMGPGFSQEVILVQW</sequence>
<dbReference type="PIRSF" id="PIRSF000451">
    <property type="entry name" value="PKS_III"/>
    <property type="match status" value="1"/>
</dbReference>
<dbReference type="Gene3D" id="3.40.47.10">
    <property type="match status" value="2"/>
</dbReference>
<dbReference type="HOGENOM" id="CLU_034992_0_1_3"/>
<dbReference type="PANTHER" id="PTHR11877:SF99">
    <property type="entry name" value="1,3,6,8-TETRAHYDROXYNAPHTHALENE SYNTHASE"/>
    <property type="match status" value="1"/>
</dbReference>
<dbReference type="STRING" id="65393.PCC7424_2733"/>
<dbReference type="KEGG" id="cyc:PCC7424_2733"/>
<evidence type="ECO:0000256" key="2">
    <source>
        <dbReference type="ARBA" id="ARBA00022679"/>
    </source>
</evidence>
<keyword evidence="8" id="KW-1185">Reference proteome</keyword>
<proteinExistence type="inferred from homology"/>
<keyword evidence="3" id="KW-0012">Acyltransferase</keyword>
<evidence type="ECO:0000256" key="4">
    <source>
        <dbReference type="PIRSR" id="PIRSR000451-1"/>
    </source>
</evidence>
<feature type="domain" description="FAE" evidence="6">
    <location>
        <begin position="68"/>
        <end position="174"/>
    </location>
</feature>
<evidence type="ECO:0000256" key="3">
    <source>
        <dbReference type="ARBA" id="ARBA00023315"/>
    </source>
</evidence>
<evidence type="ECO:0000313" key="8">
    <source>
        <dbReference type="Proteomes" id="UP000002384"/>
    </source>
</evidence>
<evidence type="ECO:0000259" key="5">
    <source>
        <dbReference type="Pfam" id="PF02797"/>
    </source>
</evidence>
<evidence type="ECO:0000256" key="1">
    <source>
        <dbReference type="ARBA" id="ARBA00005531"/>
    </source>
</evidence>
<dbReference type="InterPro" id="IPR016039">
    <property type="entry name" value="Thiolase-like"/>
</dbReference>
<dbReference type="Pfam" id="PF08392">
    <property type="entry name" value="FAE1_CUT1_RppA"/>
    <property type="match status" value="1"/>
</dbReference>
<dbReference type="eggNOG" id="COG3424">
    <property type="taxonomic scope" value="Bacteria"/>
</dbReference>
<dbReference type="PANTHER" id="PTHR11877">
    <property type="entry name" value="HYDROXYMETHYLGLUTARYL-COA SYNTHASE"/>
    <property type="match status" value="1"/>
</dbReference>